<dbReference type="PATRIC" id="fig|1384056.3.peg.268"/>
<dbReference type="Proteomes" id="UP000029393">
    <property type="component" value="Unassembled WGS sequence"/>
</dbReference>
<sequence length="168" mass="18276">MIELVAALPSGPGARLVLRPRRALSAGQFAGLFASLSLATFGVAGYAFAQGNVFAPVFALLDAAFIAAVLRWVWRQGDRYEEIALDERQLEVRRSAQAEPAFRAHPYWVRLSVDGGEGRERVLLGSQGRQVEVGAFLSNEERRDLAVQLKGLLASASSRGRNENHTLG</sequence>
<keyword evidence="3" id="KW-1185">Reference proteome</keyword>
<proteinExistence type="predicted"/>
<dbReference type="RefSeq" id="WP_034210177.1">
    <property type="nucleotide sequence ID" value="NZ_AVCK01000003.1"/>
</dbReference>
<dbReference type="EMBL" id="AVCK01000003">
    <property type="protein sequence ID" value="KFN48176.1"/>
    <property type="molecule type" value="Genomic_DNA"/>
</dbReference>
<dbReference type="InterPro" id="IPR019253">
    <property type="entry name" value="DUF2244_TM"/>
</dbReference>
<accession>A0A091B8W0</accession>
<keyword evidence="1" id="KW-0812">Transmembrane</keyword>
<evidence type="ECO:0000313" key="3">
    <source>
        <dbReference type="Proteomes" id="UP000029393"/>
    </source>
</evidence>
<dbReference type="eggNOG" id="COG5488">
    <property type="taxonomic scope" value="Bacteria"/>
</dbReference>
<dbReference type="OrthoDB" id="5952290at2"/>
<evidence type="ECO:0000313" key="2">
    <source>
        <dbReference type="EMBL" id="KFN48176.1"/>
    </source>
</evidence>
<protein>
    <recommendedName>
        <fullName evidence="4">DUF2244 domain-containing protein</fullName>
    </recommendedName>
</protein>
<dbReference type="Pfam" id="PF10003">
    <property type="entry name" value="DUF2244"/>
    <property type="match status" value="1"/>
</dbReference>
<dbReference type="STRING" id="1384056.N787_06965"/>
<reference evidence="2 3" key="1">
    <citation type="submission" date="2013-09" db="EMBL/GenBank/DDBJ databases">
        <title>Genome sequencing of Arenimonas metalli.</title>
        <authorList>
            <person name="Chen F."/>
            <person name="Wang G."/>
        </authorList>
    </citation>
    <scope>NUCLEOTIDE SEQUENCE [LARGE SCALE GENOMIC DNA]</scope>
    <source>
        <strain evidence="2 3">CF5-1</strain>
    </source>
</reference>
<evidence type="ECO:0008006" key="4">
    <source>
        <dbReference type="Google" id="ProtNLM"/>
    </source>
</evidence>
<comment type="caution">
    <text evidence="2">The sequence shown here is derived from an EMBL/GenBank/DDBJ whole genome shotgun (WGS) entry which is preliminary data.</text>
</comment>
<dbReference type="AlphaFoldDB" id="A0A091B8W0"/>
<keyword evidence="1" id="KW-0472">Membrane</keyword>
<feature type="transmembrane region" description="Helical" evidence="1">
    <location>
        <begin position="29"/>
        <end position="48"/>
    </location>
</feature>
<feature type="transmembrane region" description="Helical" evidence="1">
    <location>
        <begin position="54"/>
        <end position="74"/>
    </location>
</feature>
<keyword evidence="1" id="KW-1133">Transmembrane helix</keyword>
<name>A0A091B8W0_9GAMM</name>
<organism evidence="2 3">
    <name type="scientific">Arenimonas metalli CF5-1</name>
    <dbReference type="NCBI Taxonomy" id="1384056"/>
    <lineage>
        <taxon>Bacteria</taxon>
        <taxon>Pseudomonadati</taxon>
        <taxon>Pseudomonadota</taxon>
        <taxon>Gammaproteobacteria</taxon>
        <taxon>Lysobacterales</taxon>
        <taxon>Lysobacteraceae</taxon>
        <taxon>Arenimonas</taxon>
    </lineage>
</organism>
<gene>
    <name evidence="2" type="ORF">N787_06965</name>
</gene>
<evidence type="ECO:0000256" key="1">
    <source>
        <dbReference type="SAM" id="Phobius"/>
    </source>
</evidence>